<accession>A0ABS9KEW4</accession>
<dbReference type="EMBL" id="JAKLWS010000015">
    <property type="protein sequence ID" value="MCG2589342.1"/>
    <property type="molecule type" value="Genomic_DNA"/>
</dbReference>
<proteinExistence type="predicted"/>
<protein>
    <submittedName>
        <fullName evidence="2">Dabb family protein</fullName>
    </submittedName>
</protein>
<sequence length="128" mass="15216">MKDRFHFITVGIFLIAALFGFTQIKDATEYQSRVLRHVVFLNLNEQATDSIVKMKNQDLLELEENITQIRELEFGTNIQEDADYSHCMFLTFKSLEDLKSYEEHPMHLEFASTYGKYVVKKTELDYWY</sequence>
<dbReference type="InterPro" id="IPR011008">
    <property type="entry name" value="Dimeric_a/b-barrel"/>
</dbReference>
<dbReference type="PANTHER" id="PTHR37832:SF1">
    <property type="entry name" value="STRESS-RESPONSE A_B BARREL DOMAIN-CONTAINING PROTEIN"/>
    <property type="match status" value="1"/>
</dbReference>
<dbReference type="Gene3D" id="3.30.70.100">
    <property type="match status" value="1"/>
</dbReference>
<organism evidence="2 3">
    <name type="scientific">Rhodohalobacter sulfatireducens</name>
    <dbReference type="NCBI Taxonomy" id="2911366"/>
    <lineage>
        <taxon>Bacteria</taxon>
        <taxon>Pseudomonadati</taxon>
        <taxon>Balneolota</taxon>
        <taxon>Balneolia</taxon>
        <taxon>Balneolales</taxon>
        <taxon>Balneolaceae</taxon>
        <taxon>Rhodohalobacter</taxon>
    </lineage>
</organism>
<dbReference type="RefSeq" id="WP_237854704.1">
    <property type="nucleotide sequence ID" value="NZ_JAKLWS010000015.1"/>
</dbReference>
<dbReference type="PROSITE" id="PS51502">
    <property type="entry name" value="S_R_A_B_BARREL"/>
    <property type="match status" value="1"/>
</dbReference>
<comment type="caution">
    <text evidence="2">The sequence shown here is derived from an EMBL/GenBank/DDBJ whole genome shotgun (WGS) entry which is preliminary data.</text>
</comment>
<dbReference type="SUPFAM" id="SSF54909">
    <property type="entry name" value="Dimeric alpha+beta barrel"/>
    <property type="match status" value="1"/>
</dbReference>
<dbReference type="Pfam" id="PF07876">
    <property type="entry name" value="Dabb"/>
    <property type="match status" value="1"/>
</dbReference>
<dbReference type="PANTHER" id="PTHR37832">
    <property type="entry name" value="BLL2683 PROTEIN"/>
    <property type="match status" value="1"/>
</dbReference>
<evidence type="ECO:0000313" key="2">
    <source>
        <dbReference type="EMBL" id="MCG2589342.1"/>
    </source>
</evidence>
<reference evidence="2" key="1">
    <citation type="submission" date="2022-01" db="EMBL/GenBank/DDBJ databases">
        <authorList>
            <person name="Wang Y."/>
        </authorList>
    </citation>
    <scope>NUCLEOTIDE SEQUENCE</scope>
    <source>
        <strain evidence="2">WB101</strain>
    </source>
</reference>
<gene>
    <name evidence="2" type="ORF">L6773_12250</name>
</gene>
<evidence type="ECO:0000259" key="1">
    <source>
        <dbReference type="PROSITE" id="PS51502"/>
    </source>
</evidence>
<dbReference type="Proteomes" id="UP001165366">
    <property type="component" value="Unassembled WGS sequence"/>
</dbReference>
<feature type="domain" description="Stress-response A/B barrel" evidence="1">
    <location>
        <begin position="35"/>
        <end position="126"/>
    </location>
</feature>
<dbReference type="SMART" id="SM00886">
    <property type="entry name" value="Dabb"/>
    <property type="match status" value="1"/>
</dbReference>
<keyword evidence="3" id="KW-1185">Reference proteome</keyword>
<dbReference type="InterPro" id="IPR013097">
    <property type="entry name" value="Dabb"/>
</dbReference>
<reference evidence="2" key="2">
    <citation type="submission" date="2024-05" db="EMBL/GenBank/DDBJ databases">
        <title>Rhodohalobacter halophilus gen. nov., sp. nov., a moderately halophilic member of the family Balneolaceae.</title>
        <authorList>
            <person name="Xia J."/>
        </authorList>
    </citation>
    <scope>NUCLEOTIDE SEQUENCE</scope>
    <source>
        <strain evidence="2">WB101</strain>
    </source>
</reference>
<evidence type="ECO:0000313" key="3">
    <source>
        <dbReference type="Proteomes" id="UP001165366"/>
    </source>
</evidence>
<name>A0ABS9KEW4_9BACT</name>